<keyword evidence="14" id="KW-0966">Cell projection</keyword>
<evidence type="ECO:0000256" key="3">
    <source>
        <dbReference type="ARBA" id="ARBA00004498"/>
    </source>
</evidence>
<dbReference type="Gene3D" id="2.10.25.10">
    <property type="entry name" value="Laminin"/>
    <property type="match status" value="16"/>
</dbReference>
<evidence type="ECO:0000313" key="19">
    <source>
        <dbReference type="Proteomes" id="UP000001646"/>
    </source>
</evidence>
<dbReference type="GO" id="GO:0032991">
    <property type="term" value="C:protein-containing complex"/>
    <property type="evidence" value="ECO:0000318"/>
    <property type="project" value="GO_Central"/>
</dbReference>
<feature type="domain" description="EGF-like" evidence="17">
    <location>
        <begin position="572"/>
        <end position="608"/>
    </location>
</feature>
<feature type="disulfide bond" evidence="15">
    <location>
        <begin position="712"/>
        <end position="721"/>
    </location>
</feature>
<keyword evidence="11 15" id="KW-1015">Disulfide bond</keyword>
<feature type="domain" description="EGF-like" evidence="17">
    <location>
        <begin position="28"/>
        <end position="64"/>
    </location>
</feature>
<evidence type="ECO:0000256" key="12">
    <source>
        <dbReference type="ARBA" id="ARBA00023180"/>
    </source>
</evidence>
<feature type="domain" description="EGF-like" evidence="17">
    <location>
        <begin position="431"/>
        <end position="467"/>
    </location>
</feature>
<keyword evidence="12" id="KW-0325">Glycoprotein</keyword>
<feature type="domain" description="EGF-like" evidence="17">
    <location>
        <begin position="610"/>
        <end position="646"/>
    </location>
</feature>
<evidence type="ECO:0000313" key="18">
    <source>
        <dbReference type="Ensembl" id="ENSACAP00000026547.1"/>
    </source>
</evidence>
<evidence type="ECO:0000256" key="11">
    <source>
        <dbReference type="ARBA" id="ARBA00023157"/>
    </source>
</evidence>
<dbReference type="InterPro" id="IPR018097">
    <property type="entry name" value="EGF_Ca-bd_CS"/>
</dbReference>
<feature type="domain" description="EGF-like" evidence="17">
    <location>
        <begin position="350"/>
        <end position="392"/>
    </location>
</feature>
<dbReference type="PROSITE" id="PS01186">
    <property type="entry name" value="EGF_2"/>
    <property type="match status" value="13"/>
</dbReference>
<feature type="disulfide bond" evidence="15">
    <location>
        <begin position="16"/>
        <end position="25"/>
    </location>
</feature>
<dbReference type="FunFam" id="2.10.25.10:FF:000434">
    <property type="entry name" value="Predicted protein"/>
    <property type="match status" value="1"/>
</dbReference>
<dbReference type="GO" id="GO:0051240">
    <property type="term" value="P:positive regulation of multicellular organismal process"/>
    <property type="evidence" value="ECO:0007669"/>
    <property type="project" value="UniProtKB-ARBA"/>
</dbReference>
<dbReference type="Ensembl" id="ENSACAT00000037992.1">
    <property type="protein sequence ID" value="ENSACAP00000026547.1"/>
    <property type="gene ID" value="ENSACAG00000040018.1"/>
</dbReference>
<dbReference type="PANTHER" id="PTHR12916">
    <property type="entry name" value="CYTOCHROME C OXIDASE POLYPEPTIDE VIC-2"/>
    <property type="match status" value="1"/>
</dbReference>
<evidence type="ECO:0000256" key="4">
    <source>
        <dbReference type="ARBA" id="ARBA00005847"/>
    </source>
</evidence>
<evidence type="ECO:0000256" key="15">
    <source>
        <dbReference type="PROSITE-ProRule" id="PRU00076"/>
    </source>
</evidence>
<dbReference type="GO" id="GO:0007157">
    <property type="term" value="P:heterophilic cell-cell adhesion via plasma membrane cell adhesion molecules"/>
    <property type="evidence" value="ECO:0000318"/>
    <property type="project" value="GO_Central"/>
</dbReference>
<dbReference type="FunFam" id="2.10.25.10:FF:000471">
    <property type="entry name" value="Protein lin-12"/>
    <property type="match status" value="1"/>
</dbReference>
<sequence>MALWIIYRLVSFRCLCPPGYSGTFCERVLDPCIQNRCSDHGFCLPNLNNYTCQCRLGYEGPFCEVEANECSSSPCKNGATCLDLIGHFSCQCNPGFKGKFQCSPFTWHISYCVDQPCQNGATCEDTENGFKCNCSSGKDLYIILAFSFVCVGCASSDISAIYFLTRKTWHVYVVSSWHEEDGFEGLNCEINFDDCSYHFCKNNSTCLDLVGDYACICPPGFTGNNCEIEVDECLSDPCHNGGTCVEHLNAFRCLCPHGFQVGNQATIIVQLSNHYTTPCLRTPIGTNQECLSAEKYCLSSFSYHFIGTLCEININECHSNPCLHNATCADLINGYDCSCLPGFTGVNCEFQPCEAGNPCENGAICQKERDLASFPFGFQCQCKKGFAGPRCEININECSSNPCLHGYCYDGEFSYTSSLCLCPSGYWVVILSNECDSVPCENNGTCIDLFNDFRCVCTEGWTGQWCSEDINECDSEPCLNGATCYESIVHGQFLCVCPPFYIGKICQYRYNPCSDPYNPCINNSTCLAQVDGKPLCICPKGKCCYLSKLLHITDPYLYIYLSGFGGTYCEIDNNECASSPCKNQGRCVDRVNSYRCLCREGFSGTLCEVEINECASNPCTNSGTCIDLINRFLCNCPPGYYGLLCELDVNECEILPCLHGGSCFNHPGGYQCVCAPGFTGNQCEVDIDECTSAPCLNNGSCVDDISFYKCYCRSGFLGINCEINADECSSAPCHHGRCIDLVDGYQCHCEAGWTSSRCEIDIHVSLPSKSRTYSFALRSIYCHLSLQECESVPCLNGGSCQDLVNAFECICLSGYTGEFCEVDIDVCVEPLLNSSLCFNGGKCVDGPGRTFYCRSVVCLPITSNQYTSSC</sequence>
<keyword evidence="19" id="KW-1185">Reference proteome</keyword>
<feature type="chain" id="PRO_5032906627" description="EGF-like domain-containing protein" evidence="16">
    <location>
        <begin position="22"/>
        <end position="870"/>
    </location>
</feature>
<keyword evidence="13" id="KW-0206">Cytoskeleton</keyword>
<feature type="domain" description="EGF-like" evidence="17">
    <location>
        <begin position="191"/>
        <end position="227"/>
    </location>
</feature>
<feature type="signal peptide" evidence="16">
    <location>
        <begin position="1"/>
        <end position="21"/>
    </location>
</feature>
<feature type="domain" description="EGF-like" evidence="17">
    <location>
        <begin position="394"/>
        <end position="429"/>
    </location>
</feature>
<dbReference type="Proteomes" id="UP000001646">
    <property type="component" value="Unplaced"/>
</dbReference>
<evidence type="ECO:0000259" key="17">
    <source>
        <dbReference type="PROSITE" id="PS50026"/>
    </source>
</evidence>
<evidence type="ECO:0000256" key="7">
    <source>
        <dbReference type="ARBA" id="ARBA00022530"/>
    </source>
</evidence>
<dbReference type="SUPFAM" id="SSF57196">
    <property type="entry name" value="EGF/Laminin"/>
    <property type="match status" value="9"/>
</dbReference>
<dbReference type="PROSITE" id="PS00010">
    <property type="entry name" value="ASX_HYDROXYL"/>
    <property type="match status" value="11"/>
</dbReference>
<dbReference type="CDD" id="cd00054">
    <property type="entry name" value="EGF_CA"/>
    <property type="match status" value="12"/>
</dbReference>
<dbReference type="PRINTS" id="PR01983">
    <property type="entry name" value="NOTCH"/>
</dbReference>
<dbReference type="SMART" id="SM00179">
    <property type="entry name" value="EGF_CA"/>
    <property type="match status" value="16"/>
</dbReference>
<feature type="domain" description="EGF-like" evidence="17">
    <location>
        <begin position="313"/>
        <end position="349"/>
    </location>
</feature>
<dbReference type="GeneTree" id="ENSGT00940000160615"/>
<keyword evidence="10" id="KW-0677">Repeat</keyword>
<dbReference type="FunFam" id="2.10.25.10:FF:000122">
    <property type="entry name" value="Protein crumbs homolog 2"/>
    <property type="match status" value="3"/>
</dbReference>
<proteinExistence type="inferred from homology"/>
<comment type="caution">
    <text evidence="15">Lacks conserved residue(s) required for the propagation of feature annotation.</text>
</comment>
<feature type="disulfide bond" evidence="15">
    <location>
        <begin position="636"/>
        <end position="645"/>
    </location>
</feature>
<dbReference type="Pfam" id="PF12661">
    <property type="entry name" value="hEGF"/>
    <property type="match status" value="1"/>
</dbReference>
<dbReference type="SMART" id="SM00181">
    <property type="entry name" value="EGF"/>
    <property type="match status" value="18"/>
</dbReference>
<dbReference type="GO" id="GO:0003008">
    <property type="term" value="P:system process"/>
    <property type="evidence" value="ECO:0007669"/>
    <property type="project" value="UniProtKB-ARBA"/>
</dbReference>
<feature type="disulfide bond" evidence="15">
    <location>
        <begin position="54"/>
        <end position="63"/>
    </location>
</feature>
<feature type="domain" description="EGF-like" evidence="17">
    <location>
        <begin position="229"/>
        <end position="265"/>
    </location>
</feature>
<keyword evidence="8 15" id="KW-0245">EGF-like domain</keyword>
<feature type="disulfide bond" evidence="15">
    <location>
        <begin position="457"/>
        <end position="466"/>
    </location>
</feature>
<dbReference type="PRINTS" id="PR00010">
    <property type="entry name" value="EGFBLOOD"/>
</dbReference>
<feature type="disulfide bond" evidence="15">
    <location>
        <begin position="403"/>
        <end position="420"/>
    </location>
</feature>
<feature type="disulfide bond" evidence="15">
    <location>
        <begin position="749"/>
        <end position="758"/>
    </location>
</feature>
<dbReference type="InterPro" id="IPR000742">
    <property type="entry name" value="EGF"/>
</dbReference>
<reference evidence="18" key="1">
    <citation type="submission" date="2009-12" db="EMBL/GenBank/DDBJ databases">
        <title>The Genome Sequence of Anolis carolinensis (Green Anole Lizard).</title>
        <authorList>
            <consortium name="The Genome Sequencing Platform"/>
            <person name="Di Palma F."/>
            <person name="Alfoldi J."/>
            <person name="Heiman D."/>
            <person name="Young S."/>
            <person name="Grabherr M."/>
            <person name="Johnson J."/>
            <person name="Lander E.S."/>
            <person name="Lindblad-Toh K."/>
        </authorList>
    </citation>
    <scope>NUCLEOTIDE SEQUENCE [LARGE SCALE GENOMIC DNA]</scope>
    <source>
        <strain evidence="18">JBL SC #1</strain>
    </source>
</reference>
<evidence type="ECO:0000256" key="5">
    <source>
        <dbReference type="ARBA" id="ARBA00022490"/>
    </source>
</evidence>
<name>A0A803SUA7_ANOCA</name>
<dbReference type="GO" id="GO:0005886">
    <property type="term" value="C:plasma membrane"/>
    <property type="evidence" value="ECO:0000318"/>
    <property type="project" value="GO_Central"/>
</dbReference>
<protein>
    <recommendedName>
        <fullName evidence="17">EGF-like domain-containing protein</fullName>
    </recommendedName>
</protein>
<dbReference type="GO" id="GO:0042995">
    <property type="term" value="C:cell projection"/>
    <property type="evidence" value="ECO:0007669"/>
    <property type="project" value="UniProtKB-SubCell"/>
</dbReference>
<feature type="disulfide bond" evidence="15">
    <location>
        <begin position="728"/>
        <end position="738"/>
    </location>
</feature>
<feature type="disulfide bond" evidence="15">
    <location>
        <begin position="811"/>
        <end position="820"/>
    </location>
</feature>
<dbReference type="InterPro" id="IPR009030">
    <property type="entry name" value="Growth_fac_rcpt_cys_sf"/>
</dbReference>
<keyword evidence="6" id="KW-0964">Secreted</keyword>
<feature type="disulfide bond" evidence="15">
    <location>
        <begin position="217"/>
        <end position="226"/>
    </location>
</feature>
<dbReference type="PROSITE" id="PS01187">
    <property type="entry name" value="EGF_CA"/>
    <property type="match status" value="4"/>
</dbReference>
<feature type="domain" description="EGF-like" evidence="17">
    <location>
        <begin position="108"/>
        <end position="144"/>
    </location>
</feature>
<evidence type="ECO:0000256" key="1">
    <source>
        <dbReference type="ARBA" id="ARBA00004245"/>
    </source>
</evidence>
<feature type="disulfide bond" evidence="15">
    <location>
        <begin position="598"/>
        <end position="607"/>
    </location>
</feature>
<evidence type="ECO:0000256" key="16">
    <source>
        <dbReference type="SAM" id="SignalP"/>
    </source>
</evidence>
<dbReference type="PROSITE" id="PS00022">
    <property type="entry name" value="EGF_1"/>
    <property type="match status" value="12"/>
</dbReference>
<dbReference type="Pfam" id="PF00008">
    <property type="entry name" value="EGF"/>
    <property type="match status" value="8"/>
</dbReference>
<feature type="disulfide bond" evidence="15">
    <location>
        <begin position="339"/>
        <end position="348"/>
    </location>
</feature>
<reference evidence="18" key="3">
    <citation type="submission" date="2025-09" db="UniProtKB">
        <authorList>
            <consortium name="Ensembl"/>
        </authorList>
    </citation>
    <scope>IDENTIFICATION</scope>
</reference>
<keyword evidence="5" id="KW-0963">Cytoplasm</keyword>
<feature type="domain" description="EGF-like" evidence="17">
    <location>
        <begin position="469"/>
        <end position="507"/>
    </location>
</feature>
<evidence type="ECO:0000256" key="14">
    <source>
        <dbReference type="ARBA" id="ARBA00023273"/>
    </source>
</evidence>
<evidence type="ECO:0000256" key="9">
    <source>
        <dbReference type="ARBA" id="ARBA00022729"/>
    </source>
</evidence>
<dbReference type="InterPro" id="IPR001881">
    <property type="entry name" value="EGF-like_Ca-bd_dom"/>
</dbReference>
<dbReference type="InterPro" id="IPR000152">
    <property type="entry name" value="EGF-type_Asp/Asn_hydroxyl_site"/>
</dbReference>
<feature type="disulfide bond" evidence="15">
    <location>
        <begin position="478"/>
        <end position="495"/>
    </location>
</feature>
<dbReference type="SUPFAM" id="SSF57184">
    <property type="entry name" value="Growth factor receptor domain"/>
    <property type="match status" value="2"/>
</dbReference>
<evidence type="ECO:0000256" key="6">
    <source>
        <dbReference type="ARBA" id="ARBA00022525"/>
    </source>
</evidence>
<dbReference type="GO" id="GO:0007399">
    <property type="term" value="P:nervous system development"/>
    <property type="evidence" value="ECO:0007669"/>
    <property type="project" value="UniProtKB-ARBA"/>
</dbReference>
<feature type="domain" description="EGF-like" evidence="17">
    <location>
        <begin position="66"/>
        <end position="103"/>
    </location>
</feature>
<dbReference type="FunFam" id="2.10.25.10:FF:000045">
    <property type="entry name" value="Slit guidance ligand 2"/>
    <property type="match status" value="1"/>
</dbReference>
<dbReference type="GO" id="GO:0005509">
    <property type="term" value="F:calcium ion binding"/>
    <property type="evidence" value="ECO:0007669"/>
    <property type="project" value="InterPro"/>
</dbReference>
<dbReference type="FunFam" id="2.10.25.10:FF:000143">
    <property type="entry name" value="Protein crumbs 1"/>
    <property type="match status" value="1"/>
</dbReference>
<accession>A0A803SUA7</accession>
<feature type="domain" description="EGF-like" evidence="17">
    <location>
        <begin position="648"/>
        <end position="684"/>
    </location>
</feature>
<evidence type="ECO:0000256" key="8">
    <source>
        <dbReference type="ARBA" id="ARBA00022536"/>
    </source>
</evidence>
<comment type="subcellular location">
    <subcellularLocation>
        <location evidence="2">Cell projection</location>
    </subcellularLocation>
    <subcellularLocation>
        <location evidence="1">Cytoplasm</location>
        <location evidence="1">Cytoskeleton</location>
    </subcellularLocation>
    <subcellularLocation>
        <location evidence="3">Secreted</location>
        <location evidence="3">Extracellular space</location>
        <location evidence="3">Extracellular matrix</location>
    </subcellularLocation>
</comment>
<dbReference type="AlphaFoldDB" id="A0A803SUA7"/>
<comment type="similarity">
    <text evidence="4">Belongs to the NOTCH family.</text>
</comment>
<evidence type="ECO:0000256" key="13">
    <source>
        <dbReference type="ARBA" id="ARBA00023212"/>
    </source>
</evidence>
<evidence type="ECO:0000256" key="10">
    <source>
        <dbReference type="ARBA" id="ARBA00022737"/>
    </source>
</evidence>
<feature type="disulfide bond" evidence="15">
    <location>
        <begin position="398"/>
        <end position="408"/>
    </location>
</feature>
<dbReference type="InParanoid" id="A0A803SUA7"/>
<dbReference type="GO" id="GO:0051241">
    <property type="term" value="P:negative regulation of multicellular organismal process"/>
    <property type="evidence" value="ECO:0007669"/>
    <property type="project" value="UniProtKB-ARBA"/>
</dbReference>
<dbReference type="GO" id="GO:0005856">
    <property type="term" value="C:cytoskeleton"/>
    <property type="evidence" value="ECO:0007669"/>
    <property type="project" value="UniProtKB-SubCell"/>
</dbReference>
<dbReference type="PROSITE" id="PS50026">
    <property type="entry name" value="EGF_3"/>
    <property type="match status" value="17"/>
</dbReference>
<dbReference type="PANTHER" id="PTHR12916:SF4">
    <property type="entry name" value="UNINFLATABLE, ISOFORM C"/>
    <property type="match status" value="1"/>
</dbReference>
<dbReference type="GO" id="GO:0045197">
    <property type="term" value="P:establishment or maintenance of epithelial cell apical/basal polarity"/>
    <property type="evidence" value="ECO:0000318"/>
    <property type="project" value="GO_Central"/>
</dbReference>
<feature type="domain" description="EGF-like" evidence="17">
    <location>
        <begin position="785"/>
        <end position="821"/>
    </location>
</feature>
<dbReference type="FunFam" id="2.10.25.10:FF:000004">
    <property type="entry name" value="Neurogenic locus notch 1"/>
    <property type="match status" value="1"/>
</dbReference>
<feature type="disulfide bond" evidence="15">
    <location>
        <begin position="497"/>
        <end position="506"/>
    </location>
</feature>
<reference evidence="18" key="2">
    <citation type="submission" date="2025-08" db="UniProtKB">
        <authorList>
            <consortium name="Ensembl"/>
        </authorList>
    </citation>
    <scope>IDENTIFICATION</scope>
</reference>
<organism evidence="18 19">
    <name type="scientific">Anolis carolinensis</name>
    <name type="common">Green anole</name>
    <name type="synonym">American chameleon</name>
    <dbReference type="NCBI Taxonomy" id="28377"/>
    <lineage>
        <taxon>Eukaryota</taxon>
        <taxon>Metazoa</taxon>
        <taxon>Chordata</taxon>
        <taxon>Craniata</taxon>
        <taxon>Vertebrata</taxon>
        <taxon>Euteleostomi</taxon>
        <taxon>Lepidosauria</taxon>
        <taxon>Squamata</taxon>
        <taxon>Bifurcata</taxon>
        <taxon>Unidentata</taxon>
        <taxon>Episquamata</taxon>
        <taxon>Toxicofera</taxon>
        <taxon>Iguania</taxon>
        <taxon>Dactyloidae</taxon>
        <taxon>Anolis</taxon>
    </lineage>
</organism>
<dbReference type="InterPro" id="IPR013032">
    <property type="entry name" value="EGF-like_CS"/>
</dbReference>
<feature type="domain" description="EGF-like" evidence="17">
    <location>
        <begin position="1"/>
        <end position="26"/>
    </location>
</feature>
<dbReference type="FunFam" id="2.10.25.10:FF:000472">
    <property type="entry name" value="Uncharacterized protein, isoform A"/>
    <property type="match status" value="2"/>
</dbReference>
<keyword evidence="7" id="KW-0272">Extracellular matrix</keyword>
<feature type="domain" description="EGF-like" evidence="17">
    <location>
        <begin position="724"/>
        <end position="759"/>
    </location>
</feature>
<dbReference type="FunFam" id="2.10.25.10:FF:000318">
    <property type="entry name" value="Eyes shut homolog"/>
    <property type="match status" value="1"/>
</dbReference>
<feature type="disulfide bond" evidence="15">
    <location>
        <begin position="382"/>
        <end position="391"/>
    </location>
</feature>
<evidence type="ECO:0000256" key="2">
    <source>
        <dbReference type="ARBA" id="ARBA00004316"/>
    </source>
</evidence>
<keyword evidence="9 16" id="KW-0732">Signal</keyword>
<feature type="disulfide bond" evidence="15">
    <location>
        <begin position="674"/>
        <end position="683"/>
    </location>
</feature>
<feature type="domain" description="EGF-like" evidence="17">
    <location>
        <begin position="686"/>
        <end position="722"/>
    </location>
</feature>
<dbReference type="Pfam" id="PF25024">
    <property type="entry name" value="EGF_TEN"/>
    <property type="match status" value="1"/>
</dbReference>